<dbReference type="InterPro" id="IPR029071">
    <property type="entry name" value="Ubiquitin-like_domsf"/>
</dbReference>
<evidence type="ECO:0000313" key="4">
    <source>
        <dbReference type="EMBL" id="KAG6511264.1"/>
    </source>
</evidence>
<feature type="compositionally biased region" description="Acidic residues" evidence="1">
    <location>
        <begin position="482"/>
        <end position="492"/>
    </location>
</feature>
<dbReference type="PROSITE" id="PS50030">
    <property type="entry name" value="UBA"/>
    <property type="match status" value="2"/>
</dbReference>
<reference evidence="4 5" key="1">
    <citation type="submission" date="2020-08" db="EMBL/GenBank/DDBJ databases">
        <title>Plant Genome Project.</title>
        <authorList>
            <person name="Zhang R.-G."/>
        </authorList>
    </citation>
    <scope>NUCLEOTIDE SEQUENCE [LARGE SCALE GENOMIC DNA]</scope>
    <source>
        <tissue evidence="4">Rhizome</tissue>
    </source>
</reference>
<dbReference type="SMART" id="SM00165">
    <property type="entry name" value="UBA"/>
    <property type="match status" value="3"/>
</dbReference>
<dbReference type="GO" id="GO:0031593">
    <property type="term" value="F:polyubiquitin modification-dependent protein binding"/>
    <property type="evidence" value="ECO:0007669"/>
    <property type="project" value="UniProtKB-ARBA"/>
</dbReference>
<organism evidence="4 5">
    <name type="scientific">Zingiber officinale</name>
    <name type="common">Ginger</name>
    <name type="synonym">Amomum zingiber</name>
    <dbReference type="NCBI Taxonomy" id="94328"/>
    <lineage>
        <taxon>Eukaryota</taxon>
        <taxon>Viridiplantae</taxon>
        <taxon>Streptophyta</taxon>
        <taxon>Embryophyta</taxon>
        <taxon>Tracheophyta</taxon>
        <taxon>Spermatophyta</taxon>
        <taxon>Magnoliopsida</taxon>
        <taxon>Liliopsida</taxon>
        <taxon>Zingiberales</taxon>
        <taxon>Zingiberaceae</taxon>
        <taxon>Zingiber</taxon>
    </lineage>
</organism>
<dbReference type="SUPFAM" id="SSF46934">
    <property type="entry name" value="UBA-like"/>
    <property type="match status" value="2"/>
</dbReference>
<evidence type="ECO:0000259" key="3">
    <source>
        <dbReference type="PROSITE" id="PS50053"/>
    </source>
</evidence>
<protein>
    <recommendedName>
        <fullName evidence="6">NEDD8 ultimate buster 1</fullName>
    </recommendedName>
</protein>
<dbReference type="PANTHER" id="PTHR12948:SF3">
    <property type="entry name" value="NEDD8 ULTIMATE BUSTER 1"/>
    <property type="match status" value="1"/>
</dbReference>
<gene>
    <name evidence="4" type="ORF">ZIOFF_029321</name>
</gene>
<dbReference type="AlphaFoldDB" id="A0A8J5H159"/>
<dbReference type="Proteomes" id="UP000734854">
    <property type="component" value="Unassembled WGS sequence"/>
</dbReference>
<keyword evidence="5" id="KW-1185">Reference proteome</keyword>
<dbReference type="Pfam" id="PF22562">
    <property type="entry name" value="UBA_7"/>
    <property type="match status" value="1"/>
</dbReference>
<evidence type="ECO:0008006" key="6">
    <source>
        <dbReference type="Google" id="ProtNLM"/>
    </source>
</evidence>
<evidence type="ECO:0000256" key="1">
    <source>
        <dbReference type="SAM" id="MobiDB-lite"/>
    </source>
</evidence>
<dbReference type="InterPro" id="IPR039749">
    <property type="entry name" value="NUB1"/>
</dbReference>
<evidence type="ECO:0000259" key="2">
    <source>
        <dbReference type="PROSITE" id="PS50030"/>
    </source>
</evidence>
<dbReference type="SUPFAM" id="SSF54236">
    <property type="entry name" value="Ubiquitin-like"/>
    <property type="match status" value="1"/>
</dbReference>
<accession>A0A8J5H159</accession>
<dbReference type="GO" id="GO:2000058">
    <property type="term" value="P:regulation of ubiquitin-dependent protein catabolic process"/>
    <property type="evidence" value="ECO:0007669"/>
    <property type="project" value="TreeGrafter"/>
</dbReference>
<feature type="domain" description="UBA" evidence="2">
    <location>
        <begin position="355"/>
        <end position="395"/>
    </location>
</feature>
<comment type="caution">
    <text evidence="4">The sequence shown here is derived from an EMBL/GenBank/DDBJ whole genome shotgun (WGS) entry which is preliminary data.</text>
</comment>
<dbReference type="InterPro" id="IPR009060">
    <property type="entry name" value="UBA-like_sf"/>
</dbReference>
<feature type="region of interest" description="Disordered" evidence="1">
    <location>
        <begin position="1"/>
        <end position="21"/>
    </location>
</feature>
<evidence type="ECO:0000313" key="5">
    <source>
        <dbReference type="Proteomes" id="UP000734854"/>
    </source>
</evidence>
<dbReference type="PANTHER" id="PTHR12948">
    <property type="entry name" value="NEDD8 ULTIMATE BUSTER-1 BS4 PROTEIN"/>
    <property type="match status" value="1"/>
</dbReference>
<dbReference type="Gene3D" id="1.10.8.10">
    <property type="entry name" value="DNA helicase RuvA subunit, C-terminal domain"/>
    <property type="match status" value="1"/>
</dbReference>
<dbReference type="InterPro" id="IPR000626">
    <property type="entry name" value="Ubiquitin-like_dom"/>
</dbReference>
<feature type="domain" description="UBA" evidence="2">
    <location>
        <begin position="283"/>
        <end position="323"/>
    </location>
</feature>
<feature type="compositionally biased region" description="Basic and acidic residues" evidence="1">
    <location>
        <begin position="493"/>
        <end position="505"/>
    </location>
</feature>
<name>A0A8J5H159_ZINOF</name>
<feature type="domain" description="Ubiquitin-like" evidence="3">
    <location>
        <begin position="51"/>
        <end position="108"/>
    </location>
</feature>
<dbReference type="EMBL" id="JACMSC010000008">
    <property type="protein sequence ID" value="KAG6511264.1"/>
    <property type="molecule type" value="Genomic_DNA"/>
</dbReference>
<feature type="region of interest" description="Disordered" evidence="1">
    <location>
        <begin position="467"/>
        <end position="505"/>
    </location>
</feature>
<proteinExistence type="predicted"/>
<sequence length="549" mass="61214">MTNPSNSMEEAKKTCSSASIGSSATDSAAKAKVRIAGAWSGAVEVELEAWTLPMLREEVARRAAVAPALVKLIFGGKILRDDDPGKSLAQLGFKNNARVLSIKQDDQGKAIDDQAAAEDERAKKLARIKDAAKALTERHADGSLPMENYSLELENQSGQKMVLESESDRKYSFEALSLCDPKFTEIVDNVPMLQLDVVWCYFMLQDISCLAVAGVRLNMARKGFERCHGKDSDRLKLHTGYRAEHAIYLRLELLEGVVAFHSNNFREARRALCSAQARYAQLQVPDEGLSILIGMGYKENKAKRALRMTGNDIQMAVQFLVEEQDKKILREQENLQREAEIRQQQKYGATPMNKPIDLQLLDYLVSLSFQRDLAAEALRVNENDTQKALDLLTDPERNFLLQSQLENRKKRRRARRTEADVKELVSMGYDRSSAVAAVARSQTMDEALNILVGESSGNNNLPICDQPMDAGDGPSNAPSNEDQMDEGIEEDEEVRHTHPRDKAMRDKAMEDELANDLTGDALADYDIEVTKEGEAIAEYLARLDSIANE</sequence>
<dbReference type="PROSITE" id="PS50053">
    <property type="entry name" value="UBIQUITIN_2"/>
    <property type="match status" value="1"/>
</dbReference>
<dbReference type="InterPro" id="IPR015940">
    <property type="entry name" value="UBA"/>
</dbReference>